<evidence type="ECO:0000313" key="1">
    <source>
        <dbReference type="EMBL" id="KAI3753604.1"/>
    </source>
</evidence>
<sequence>MAFIAHNLQLTGLRRLWGNTSEDLKNKPSKQHTQVHGEKMYSPSLKSPLESISVLPGPFDLSVKVVQ</sequence>
<dbReference type="Proteomes" id="UP001055811">
    <property type="component" value="Linkage Group LG04"/>
</dbReference>
<reference evidence="2" key="1">
    <citation type="journal article" date="2022" name="Mol. Ecol. Resour.">
        <title>The genomes of chicory, endive, great burdock and yacon provide insights into Asteraceae palaeo-polyploidization history and plant inulin production.</title>
        <authorList>
            <person name="Fan W."/>
            <person name="Wang S."/>
            <person name="Wang H."/>
            <person name="Wang A."/>
            <person name="Jiang F."/>
            <person name="Liu H."/>
            <person name="Zhao H."/>
            <person name="Xu D."/>
            <person name="Zhang Y."/>
        </authorList>
    </citation>
    <scope>NUCLEOTIDE SEQUENCE [LARGE SCALE GENOMIC DNA]</scope>
    <source>
        <strain evidence="2">cv. Punajuju</strain>
    </source>
</reference>
<organism evidence="1 2">
    <name type="scientific">Cichorium intybus</name>
    <name type="common">Chicory</name>
    <dbReference type="NCBI Taxonomy" id="13427"/>
    <lineage>
        <taxon>Eukaryota</taxon>
        <taxon>Viridiplantae</taxon>
        <taxon>Streptophyta</taxon>
        <taxon>Embryophyta</taxon>
        <taxon>Tracheophyta</taxon>
        <taxon>Spermatophyta</taxon>
        <taxon>Magnoliopsida</taxon>
        <taxon>eudicotyledons</taxon>
        <taxon>Gunneridae</taxon>
        <taxon>Pentapetalae</taxon>
        <taxon>asterids</taxon>
        <taxon>campanulids</taxon>
        <taxon>Asterales</taxon>
        <taxon>Asteraceae</taxon>
        <taxon>Cichorioideae</taxon>
        <taxon>Cichorieae</taxon>
        <taxon>Cichoriinae</taxon>
        <taxon>Cichorium</taxon>
    </lineage>
</organism>
<accession>A0ACB9E3V7</accession>
<dbReference type="EMBL" id="CM042012">
    <property type="protein sequence ID" value="KAI3753604.1"/>
    <property type="molecule type" value="Genomic_DNA"/>
</dbReference>
<comment type="caution">
    <text evidence="1">The sequence shown here is derived from an EMBL/GenBank/DDBJ whole genome shotgun (WGS) entry which is preliminary data.</text>
</comment>
<keyword evidence="2" id="KW-1185">Reference proteome</keyword>
<reference evidence="1 2" key="2">
    <citation type="journal article" date="2022" name="Mol. Ecol. Resour.">
        <title>The genomes of chicory, endive, great burdock and yacon provide insights into Asteraceae paleo-polyploidization history and plant inulin production.</title>
        <authorList>
            <person name="Fan W."/>
            <person name="Wang S."/>
            <person name="Wang H."/>
            <person name="Wang A."/>
            <person name="Jiang F."/>
            <person name="Liu H."/>
            <person name="Zhao H."/>
            <person name="Xu D."/>
            <person name="Zhang Y."/>
        </authorList>
    </citation>
    <scope>NUCLEOTIDE SEQUENCE [LARGE SCALE GENOMIC DNA]</scope>
    <source>
        <strain evidence="2">cv. Punajuju</strain>
        <tissue evidence="1">Leaves</tissue>
    </source>
</reference>
<gene>
    <name evidence="1" type="ORF">L2E82_25662</name>
</gene>
<name>A0ACB9E3V7_CICIN</name>
<proteinExistence type="predicted"/>
<protein>
    <submittedName>
        <fullName evidence="1">Uncharacterized protein</fullName>
    </submittedName>
</protein>
<evidence type="ECO:0000313" key="2">
    <source>
        <dbReference type="Proteomes" id="UP001055811"/>
    </source>
</evidence>